<gene>
    <name evidence="3" type="ORF">TVY486_0907190</name>
</gene>
<dbReference type="VEuPathDB" id="TriTrypDB:TvY486_0907190"/>
<name>G0U3P1_TRYVY</name>
<dbReference type="AlphaFoldDB" id="G0U3P1"/>
<dbReference type="GO" id="GO:0005509">
    <property type="term" value="F:calcium ion binding"/>
    <property type="evidence" value="ECO:0007669"/>
    <property type="project" value="InterPro"/>
</dbReference>
<sequence>MDTASALSPVDRQIASGVFTTLHLTAPGGHAFLPLCFVMAAAREMGYYPTTQFLQRSISAVVGNADRLTFTDFLQLCTILEETRLLDDLVIESYRRAFDIRGTGWLSRNEFRVILATSAAMELSPSEVEATVDILDPKGTGIIQLTELEDMLRQCLLSSGQNSNWAKVSEGKSEETQCWKNKAATSQNVDQVVSFSNTALGNRSMLPTSVSERISVAYGMNENARQNMGSNSVVDDVAVPSCPLDKENNEGRPFLSYPSAPSDAEGGKDHSMRKSCPTEVVTPNPNNIVIDTDSTQRVLSDSRVPTSSLDSHYTCRRYPPENIPPIGTVVGLTHWEPNLHPNFESLEMGCENTEPSEKPSENVSRSRRVDRDHGPPPE</sequence>
<feature type="non-terminal residue" evidence="3">
    <location>
        <position position="378"/>
    </location>
</feature>
<reference evidence="3" key="1">
    <citation type="journal article" date="2012" name="Proc. Natl. Acad. Sci. U.S.A.">
        <title>Antigenic diversity is generated by distinct evolutionary mechanisms in African trypanosome species.</title>
        <authorList>
            <person name="Jackson A.P."/>
            <person name="Berry A."/>
            <person name="Aslett M."/>
            <person name="Allison H.C."/>
            <person name="Burton P."/>
            <person name="Vavrova-Anderson J."/>
            <person name="Brown R."/>
            <person name="Browne H."/>
            <person name="Corton N."/>
            <person name="Hauser H."/>
            <person name="Gamble J."/>
            <person name="Gilderthorp R."/>
            <person name="Marcello L."/>
            <person name="McQuillan J."/>
            <person name="Otto T.D."/>
            <person name="Quail M.A."/>
            <person name="Sanders M.J."/>
            <person name="van Tonder A."/>
            <person name="Ginger M.L."/>
            <person name="Field M.C."/>
            <person name="Barry J.D."/>
            <person name="Hertz-Fowler C."/>
            <person name="Berriman M."/>
        </authorList>
    </citation>
    <scope>NUCLEOTIDE SEQUENCE</scope>
    <source>
        <strain evidence="3">Y486</strain>
    </source>
</reference>
<evidence type="ECO:0000259" key="2">
    <source>
        <dbReference type="PROSITE" id="PS50222"/>
    </source>
</evidence>
<dbReference type="InterPro" id="IPR011992">
    <property type="entry name" value="EF-hand-dom_pair"/>
</dbReference>
<protein>
    <recommendedName>
        <fullName evidence="2">EF-hand domain-containing protein</fullName>
    </recommendedName>
</protein>
<evidence type="ECO:0000256" key="1">
    <source>
        <dbReference type="SAM" id="MobiDB-lite"/>
    </source>
</evidence>
<evidence type="ECO:0000313" key="3">
    <source>
        <dbReference type="EMBL" id="CCC50898.1"/>
    </source>
</evidence>
<dbReference type="InterPro" id="IPR002048">
    <property type="entry name" value="EF_hand_dom"/>
</dbReference>
<accession>G0U3P1</accession>
<proteinExistence type="predicted"/>
<feature type="domain" description="EF-hand" evidence="2">
    <location>
        <begin position="123"/>
        <end position="158"/>
    </location>
</feature>
<feature type="region of interest" description="Disordered" evidence="1">
    <location>
        <begin position="341"/>
        <end position="378"/>
    </location>
</feature>
<organism evidence="3">
    <name type="scientific">Trypanosoma vivax (strain Y486)</name>
    <dbReference type="NCBI Taxonomy" id="1055687"/>
    <lineage>
        <taxon>Eukaryota</taxon>
        <taxon>Discoba</taxon>
        <taxon>Euglenozoa</taxon>
        <taxon>Kinetoplastea</taxon>
        <taxon>Metakinetoplastina</taxon>
        <taxon>Trypanosomatida</taxon>
        <taxon>Trypanosomatidae</taxon>
        <taxon>Trypanosoma</taxon>
        <taxon>Duttonella</taxon>
    </lineage>
</organism>
<dbReference type="PROSITE" id="PS50222">
    <property type="entry name" value="EF_HAND_2"/>
    <property type="match status" value="1"/>
</dbReference>
<feature type="region of interest" description="Disordered" evidence="1">
    <location>
        <begin position="243"/>
        <end position="287"/>
    </location>
</feature>
<dbReference type="SUPFAM" id="SSF47473">
    <property type="entry name" value="EF-hand"/>
    <property type="match status" value="1"/>
</dbReference>
<dbReference type="Gene3D" id="1.10.238.10">
    <property type="entry name" value="EF-hand"/>
    <property type="match status" value="1"/>
</dbReference>
<dbReference type="EMBL" id="HE573025">
    <property type="protein sequence ID" value="CCC50898.1"/>
    <property type="molecule type" value="Genomic_DNA"/>
</dbReference>
<feature type="compositionally biased region" description="Basic and acidic residues" evidence="1">
    <location>
        <begin position="367"/>
        <end position="378"/>
    </location>
</feature>